<dbReference type="Proteomes" id="UP000216339">
    <property type="component" value="Unassembled WGS sequence"/>
</dbReference>
<dbReference type="OrthoDB" id="954262at2"/>
<dbReference type="InterPro" id="IPR009078">
    <property type="entry name" value="Ferritin-like_SF"/>
</dbReference>
<dbReference type="RefSeq" id="WP_095509211.1">
    <property type="nucleotide sequence ID" value="NZ_MQWD01000001.1"/>
</dbReference>
<keyword evidence="2" id="KW-1185">Reference proteome</keyword>
<evidence type="ECO:0000313" key="2">
    <source>
        <dbReference type="Proteomes" id="UP000216339"/>
    </source>
</evidence>
<protein>
    <recommendedName>
        <fullName evidence="3">Tat (Twin-arginine translocation) pathway signal sequence containing protein</fullName>
    </recommendedName>
</protein>
<accession>A0A271IWH7</accession>
<dbReference type="AlphaFoldDB" id="A0A271IWH7"/>
<evidence type="ECO:0008006" key="3">
    <source>
        <dbReference type="Google" id="ProtNLM"/>
    </source>
</evidence>
<organism evidence="1 2">
    <name type="scientific">Rubrivirga marina</name>
    <dbReference type="NCBI Taxonomy" id="1196024"/>
    <lineage>
        <taxon>Bacteria</taxon>
        <taxon>Pseudomonadati</taxon>
        <taxon>Rhodothermota</taxon>
        <taxon>Rhodothermia</taxon>
        <taxon>Rhodothermales</taxon>
        <taxon>Rubricoccaceae</taxon>
        <taxon>Rubrivirga</taxon>
    </lineage>
</organism>
<gene>
    <name evidence="1" type="ORF">BSZ37_03530</name>
</gene>
<dbReference type="Pfam" id="PF13668">
    <property type="entry name" value="Ferritin_2"/>
    <property type="match status" value="1"/>
</dbReference>
<comment type="caution">
    <text evidence="1">The sequence shown here is derived from an EMBL/GenBank/DDBJ whole genome shotgun (WGS) entry which is preliminary data.</text>
</comment>
<dbReference type="PROSITE" id="PS51318">
    <property type="entry name" value="TAT"/>
    <property type="match status" value="1"/>
</dbReference>
<evidence type="ECO:0000313" key="1">
    <source>
        <dbReference type="EMBL" id="PAP75573.1"/>
    </source>
</evidence>
<sequence>MSSTLLKDASAATSRRDFFKRAGFGLGAAAAAVSLQACDSDDPIDGDVVTLNFANDFGVLNYAYALEQLEAGFYATVIGDAAFNATFNADERAIFQDLAAHEAIHRDFFEAAIMGAGGNPIPDLTPDFSSIDFSDRSNVLAVAQTFEDLGVSAYNGAGKYIQSAAYLTLAGKIVSVEARHASVIAGLITPNSIAASGQIDANGLDKALEPSAVLAAAGAYIQDDIALTNVPTV</sequence>
<dbReference type="SUPFAM" id="SSF47240">
    <property type="entry name" value="Ferritin-like"/>
    <property type="match status" value="1"/>
</dbReference>
<dbReference type="EMBL" id="MQWD01000001">
    <property type="protein sequence ID" value="PAP75573.1"/>
    <property type="molecule type" value="Genomic_DNA"/>
</dbReference>
<reference evidence="1 2" key="1">
    <citation type="submission" date="2016-11" db="EMBL/GenBank/DDBJ databases">
        <title>Study of marine rhodopsin-containing bacteria.</title>
        <authorList>
            <person name="Yoshizawa S."/>
            <person name="Kumagai Y."/>
            <person name="Kogure K."/>
        </authorList>
    </citation>
    <scope>NUCLEOTIDE SEQUENCE [LARGE SCALE GENOMIC DNA]</scope>
    <source>
        <strain evidence="1 2">SAORIC-28</strain>
    </source>
</reference>
<dbReference type="InterPro" id="IPR006311">
    <property type="entry name" value="TAT_signal"/>
</dbReference>
<name>A0A271IWH7_9BACT</name>
<proteinExistence type="predicted"/>